<sequence length="108" mass="12716">MSFFRSFKPCLNQFNILFLEGDLTMLQKFKAWLKGNHLEWIGEKPEFGDRTIQVQVTLLENETDLEAKARGRKMAEILENLSMIQSMSDLDPVLWQREIREDRSLPGR</sequence>
<dbReference type="Proteomes" id="UP001576784">
    <property type="component" value="Unassembled WGS sequence"/>
</dbReference>
<protein>
    <submittedName>
        <fullName evidence="1">Uncharacterized protein</fullName>
    </submittedName>
</protein>
<reference evidence="1 2" key="1">
    <citation type="submission" date="2024-09" db="EMBL/GenBank/DDBJ databases">
        <title>Floridaenema gen nov. (Aerosakkonemataceae, Aerosakkonematales ord. nov., Cyanobacteria) from benthic tropical and subtropical fresh waters, with the description of four new species.</title>
        <authorList>
            <person name="Moretto J.A."/>
            <person name="Berthold D.E."/>
            <person name="Lefler F.W."/>
            <person name="Huang I.-S."/>
            <person name="Laughinghouse H. IV."/>
        </authorList>
    </citation>
    <scope>NUCLEOTIDE SEQUENCE [LARGE SCALE GENOMIC DNA]</scope>
    <source>
        <strain evidence="1 2">BLCC-F50</strain>
    </source>
</reference>
<name>A0ABV4XZL7_9CYAN</name>
<organism evidence="1 2">
    <name type="scientific">Floridaenema flaviceps BLCC-F50</name>
    <dbReference type="NCBI Taxonomy" id="3153642"/>
    <lineage>
        <taxon>Bacteria</taxon>
        <taxon>Bacillati</taxon>
        <taxon>Cyanobacteriota</taxon>
        <taxon>Cyanophyceae</taxon>
        <taxon>Oscillatoriophycideae</taxon>
        <taxon>Aerosakkonematales</taxon>
        <taxon>Aerosakkonemataceae</taxon>
        <taxon>Floridanema</taxon>
        <taxon>Floridanema flaviceps</taxon>
    </lineage>
</organism>
<comment type="caution">
    <text evidence="1">The sequence shown here is derived from an EMBL/GenBank/DDBJ whole genome shotgun (WGS) entry which is preliminary data.</text>
</comment>
<proteinExistence type="predicted"/>
<gene>
    <name evidence="1" type="ORF">ACE1CI_30045</name>
</gene>
<dbReference type="RefSeq" id="WP_413266791.1">
    <property type="nucleotide sequence ID" value="NZ_JBHFNR010000240.1"/>
</dbReference>
<evidence type="ECO:0000313" key="1">
    <source>
        <dbReference type="EMBL" id="MFB2897178.1"/>
    </source>
</evidence>
<dbReference type="EMBL" id="JBHFNR010000240">
    <property type="protein sequence ID" value="MFB2897178.1"/>
    <property type="molecule type" value="Genomic_DNA"/>
</dbReference>
<keyword evidence="2" id="KW-1185">Reference proteome</keyword>
<evidence type="ECO:0000313" key="2">
    <source>
        <dbReference type="Proteomes" id="UP001576784"/>
    </source>
</evidence>
<accession>A0ABV4XZL7</accession>